<comment type="caution">
    <text evidence="2">The sequence shown here is derived from an EMBL/GenBank/DDBJ whole genome shotgun (WGS) entry which is preliminary data.</text>
</comment>
<sequence>MAAKEQDWELLASFLIGTMNSYVQVKKFMGPERTRELLKGWTPISCKEQVQQIKAWWKNKACYKRTRRRSWPKARKTAQWKLPKPPQPNVCLKKCPTSPSKPQRPTRRVSKIQRERQTPNGANLTL</sequence>
<name>A0A9Q3K8K4_9BASI</name>
<keyword evidence="3" id="KW-1185">Reference proteome</keyword>
<evidence type="ECO:0000313" key="3">
    <source>
        <dbReference type="Proteomes" id="UP000765509"/>
    </source>
</evidence>
<reference evidence="2" key="1">
    <citation type="submission" date="2021-03" db="EMBL/GenBank/DDBJ databases">
        <title>Draft genome sequence of rust myrtle Austropuccinia psidii MF-1, a brazilian biotype.</title>
        <authorList>
            <person name="Quecine M.C."/>
            <person name="Pachon D.M.R."/>
            <person name="Bonatelli M.L."/>
            <person name="Correr F.H."/>
            <person name="Franceschini L.M."/>
            <person name="Leite T.F."/>
            <person name="Margarido G.R.A."/>
            <person name="Almeida C.A."/>
            <person name="Ferrarezi J.A."/>
            <person name="Labate C.A."/>
        </authorList>
    </citation>
    <scope>NUCLEOTIDE SEQUENCE</scope>
    <source>
        <strain evidence="2">MF-1</strain>
    </source>
</reference>
<protein>
    <submittedName>
        <fullName evidence="2">Uncharacterized protein</fullName>
    </submittedName>
</protein>
<organism evidence="2 3">
    <name type="scientific">Austropuccinia psidii MF-1</name>
    <dbReference type="NCBI Taxonomy" id="1389203"/>
    <lineage>
        <taxon>Eukaryota</taxon>
        <taxon>Fungi</taxon>
        <taxon>Dikarya</taxon>
        <taxon>Basidiomycota</taxon>
        <taxon>Pucciniomycotina</taxon>
        <taxon>Pucciniomycetes</taxon>
        <taxon>Pucciniales</taxon>
        <taxon>Sphaerophragmiaceae</taxon>
        <taxon>Austropuccinia</taxon>
    </lineage>
</organism>
<evidence type="ECO:0000256" key="1">
    <source>
        <dbReference type="SAM" id="MobiDB-lite"/>
    </source>
</evidence>
<dbReference type="Proteomes" id="UP000765509">
    <property type="component" value="Unassembled WGS sequence"/>
</dbReference>
<evidence type="ECO:0000313" key="2">
    <source>
        <dbReference type="EMBL" id="MBW0575956.1"/>
    </source>
</evidence>
<proteinExistence type="predicted"/>
<feature type="compositionally biased region" description="Basic residues" evidence="1">
    <location>
        <begin position="68"/>
        <end position="78"/>
    </location>
</feature>
<dbReference type="EMBL" id="AVOT02097338">
    <property type="protein sequence ID" value="MBW0575956.1"/>
    <property type="molecule type" value="Genomic_DNA"/>
</dbReference>
<gene>
    <name evidence="2" type="ORF">O181_115671</name>
</gene>
<dbReference type="AlphaFoldDB" id="A0A9Q3K8K4"/>
<accession>A0A9Q3K8K4</accession>
<feature type="region of interest" description="Disordered" evidence="1">
    <location>
        <begin position="68"/>
        <end position="126"/>
    </location>
</feature>